<dbReference type="InterPro" id="IPR032466">
    <property type="entry name" value="Metal_Hydrolase"/>
</dbReference>
<reference evidence="2 3" key="1">
    <citation type="submission" date="2020-08" db="EMBL/GenBank/DDBJ databases">
        <title>Genomic Encyclopedia of Type Strains, Phase IV (KMG-IV): sequencing the most valuable type-strain genomes for metagenomic binning, comparative biology and taxonomic classification.</title>
        <authorList>
            <person name="Goeker M."/>
        </authorList>
    </citation>
    <scope>NUCLEOTIDE SEQUENCE [LARGE SCALE GENOMIC DNA]</scope>
    <source>
        <strain evidence="2 3">DSM 22198</strain>
    </source>
</reference>
<proteinExistence type="predicted"/>
<evidence type="ECO:0000313" key="3">
    <source>
        <dbReference type="Proteomes" id="UP000539175"/>
    </source>
</evidence>
<sequence>MTTPADVQTADLILHHGLFTTLDRANPTATAVAVKDGRFLKVGGEHEVMAHAGPATRLIDLKGRRVLPGLIDNHLHIIRGGLNFNMELRWDGVRSLADAMAMLKRQVAITPAPQWVRVVGGFTEHQFAEKRLPTIDELNAVAPDTPVFILHLYDRALLNGAALRAVGYTKDTPEPPGGQILRDANGNPTGLLLAKPNAAILYATLAKGPKLPLEYQLNSTRHFMRELNRLGVTGAIDAGGGFQNYPDDYEVIQKLAAENQLTIRLAYNLFTQKPKGEKDDFLNWTRTSTYKQGDDYFRHNGAGEMLVFSAADFEDFRQPRPDMAPEMEGELEEVVRILAQNRWPWRMHATYDETISRALDVFERVNQDVPLEGLNWFFDHAETISDESIDRIAALGGGIAVQHRMAYQGEYFVERYGLGAAEATPPVAKILEKGVKVSAGTDATRVASYNPWVSLAWLITGRTVGGLRLYPQRNCLDRETALRMWTENTTWFSNEEGKKGRIQEGQLADLIVPDRDFFACAESEIADTTALLTVVGGKVVYGAGDFAPHDEAPVPPAMPDWSPVRTFGGYGAWNLLNPEDTKLQRQAAQSCGCDSACGVHGHAHATAWSSKLPIRDLKSFWGALGCACWAV</sequence>
<evidence type="ECO:0000313" key="2">
    <source>
        <dbReference type="EMBL" id="MBB6253661.1"/>
    </source>
</evidence>
<dbReference type="AlphaFoldDB" id="A0A7X0B284"/>
<organism evidence="2 3">
    <name type="scientific">Nitrospirillum iridis</name>
    <dbReference type="NCBI Taxonomy" id="765888"/>
    <lineage>
        <taxon>Bacteria</taxon>
        <taxon>Pseudomonadati</taxon>
        <taxon>Pseudomonadota</taxon>
        <taxon>Alphaproteobacteria</taxon>
        <taxon>Rhodospirillales</taxon>
        <taxon>Azospirillaceae</taxon>
        <taxon>Nitrospirillum</taxon>
    </lineage>
</organism>
<comment type="caution">
    <text evidence="2">The sequence shown here is derived from an EMBL/GenBank/DDBJ whole genome shotgun (WGS) entry which is preliminary data.</text>
</comment>
<dbReference type="EMBL" id="JACIIZ010000013">
    <property type="protein sequence ID" value="MBB6253661.1"/>
    <property type="molecule type" value="Genomic_DNA"/>
</dbReference>
<keyword evidence="3" id="KW-1185">Reference proteome</keyword>
<dbReference type="InterPro" id="IPR013108">
    <property type="entry name" value="Amidohydro_3"/>
</dbReference>
<dbReference type="InterPro" id="IPR011059">
    <property type="entry name" value="Metal-dep_hydrolase_composite"/>
</dbReference>
<feature type="domain" description="Amidohydrolase 3" evidence="1">
    <location>
        <begin position="58"/>
        <end position="541"/>
    </location>
</feature>
<dbReference type="Gene3D" id="2.30.40.10">
    <property type="entry name" value="Urease, subunit C, domain 1"/>
    <property type="match status" value="1"/>
</dbReference>
<dbReference type="Proteomes" id="UP000539175">
    <property type="component" value="Unassembled WGS sequence"/>
</dbReference>
<dbReference type="Pfam" id="PF07969">
    <property type="entry name" value="Amidohydro_3"/>
    <property type="match status" value="1"/>
</dbReference>
<accession>A0A7X0B284</accession>
<dbReference type="InterPro" id="IPR033932">
    <property type="entry name" value="YtcJ-like"/>
</dbReference>
<dbReference type="CDD" id="cd01300">
    <property type="entry name" value="YtcJ_like"/>
    <property type="match status" value="1"/>
</dbReference>
<gene>
    <name evidence="2" type="ORF">FHS74_004237</name>
</gene>
<dbReference type="PANTHER" id="PTHR22642:SF21">
    <property type="entry name" value="PERIPLASMIC PROTEIN"/>
    <property type="match status" value="1"/>
</dbReference>
<dbReference type="Gene3D" id="3.20.20.140">
    <property type="entry name" value="Metal-dependent hydrolases"/>
    <property type="match status" value="1"/>
</dbReference>
<dbReference type="PANTHER" id="PTHR22642">
    <property type="entry name" value="IMIDAZOLONEPROPIONASE"/>
    <property type="match status" value="1"/>
</dbReference>
<name>A0A7X0B284_9PROT</name>
<dbReference type="RefSeq" id="WP_184804650.1">
    <property type="nucleotide sequence ID" value="NZ_JACIIZ010000013.1"/>
</dbReference>
<evidence type="ECO:0000259" key="1">
    <source>
        <dbReference type="Pfam" id="PF07969"/>
    </source>
</evidence>
<dbReference type="Gene3D" id="3.10.310.70">
    <property type="match status" value="1"/>
</dbReference>
<protein>
    <recommendedName>
        <fullName evidence="1">Amidohydrolase 3 domain-containing protein</fullName>
    </recommendedName>
</protein>
<dbReference type="GO" id="GO:0016810">
    <property type="term" value="F:hydrolase activity, acting on carbon-nitrogen (but not peptide) bonds"/>
    <property type="evidence" value="ECO:0007669"/>
    <property type="project" value="InterPro"/>
</dbReference>
<dbReference type="SUPFAM" id="SSF51556">
    <property type="entry name" value="Metallo-dependent hydrolases"/>
    <property type="match status" value="1"/>
</dbReference>
<dbReference type="SUPFAM" id="SSF51338">
    <property type="entry name" value="Composite domain of metallo-dependent hydrolases"/>
    <property type="match status" value="1"/>
</dbReference>